<protein>
    <submittedName>
        <fullName evidence="6">LysR family transcriptional regulator</fullName>
    </submittedName>
</protein>
<evidence type="ECO:0000313" key="6">
    <source>
        <dbReference type="EMBL" id="HIW83774.1"/>
    </source>
</evidence>
<evidence type="ECO:0000256" key="4">
    <source>
        <dbReference type="ARBA" id="ARBA00023163"/>
    </source>
</evidence>
<evidence type="ECO:0000313" key="7">
    <source>
        <dbReference type="Proteomes" id="UP000824263"/>
    </source>
</evidence>
<dbReference type="EMBL" id="DXGF01000103">
    <property type="protein sequence ID" value="HIW83774.1"/>
    <property type="molecule type" value="Genomic_DNA"/>
</dbReference>
<dbReference type="SUPFAM" id="SSF53850">
    <property type="entry name" value="Periplasmic binding protein-like II"/>
    <property type="match status" value="1"/>
</dbReference>
<name>A0A9D1UDF4_9FIRM</name>
<dbReference type="Pfam" id="PF03466">
    <property type="entry name" value="LysR_substrate"/>
    <property type="match status" value="1"/>
</dbReference>
<proteinExistence type="inferred from homology"/>
<comment type="similarity">
    <text evidence="1">Belongs to the LysR transcriptional regulatory family.</text>
</comment>
<feature type="domain" description="HTH lysR-type" evidence="5">
    <location>
        <begin position="2"/>
        <end position="59"/>
    </location>
</feature>
<reference evidence="6" key="2">
    <citation type="submission" date="2021-04" db="EMBL/GenBank/DDBJ databases">
        <authorList>
            <person name="Gilroy R."/>
        </authorList>
    </citation>
    <scope>NUCLEOTIDE SEQUENCE</scope>
    <source>
        <strain evidence="6">ChiSxjej1B13-11762</strain>
    </source>
</reference>
<keyword evidence="4" id="KW-0804">Transcription</keyword>
<dbReference type="GO" id="GO:0032993">
    <property type="term" value="C:protein-DNA complex"/>
    <property type="evidence" value="ECO:0007669"/>
    <property type="project" value="TreeGrafter"/>
</dbReference>
<dbReference type="GO" id="GO:0003700">
    <property type="term" value="F:DNA-binding transcription factor activity"/>
    <property type="evidence" value="ECO:0007669"/>
    <property type="project" value="InterPro"/>
</dbReference>
<dbReference type="PRINTS" id="PR00039">
    <property type="entry name" value="HTHLYSR"/>
</dbReference>
<dbReference type="PANTHER" id="PTHR30346">
    <property type="entry name" value="TRANSCRIPTIONAL DUAL REGULATOR HCAR-RELATED"/>
    <property type="match status" value="1"/>
</dbReference>
<gene>
    <name evidence="6" type="ORF">H9873_05575</name>
</gene>
<reference evidence="6" key="1">
    <citation type="journal article" date="2021" name="PeerJ">
        <title>Extensive microbial diversity within the chicken gut microbiome revealed by metagenomics and culture.</title>
        <authorList>
            <person name="Gilroy R."/>
            <person name="Ravi A."/>
            <person name="Getino M."/>
            <person name="Pursley I."/>
            <person name="Horton D.L."/>
            <person name="Alikhan N.F."/>
            <person name="Baker D."/>
            <person name="Gharbi K."/>
            <person name="Hall N."/>
            <person name="Watson M."/>
            <person name="Adriaenssens E.M."/>
            <person name="Foster-Nyarko E."/>
            <person name="Jarju S."/>
            <person name="Secka A."/>
            <person name="Antonio M."/>
            <person name="Oren A."/>
            <person name="Chaudhuri R.R."/>
            <person name="La Ragione R."/>
            <person name="Hildebrand F."/>
            <person name="Pallen M.J."/>
        </authorList>
    </citation>
    <scope>NUCLEOTIDE SEQUENCE</scope>
    <source>
        <strain evidence="6">ChiSxjej1B13-11762</strain>
    </source>
</reference>
<dbReference type="CDD" id="cd05466">
    <property type="entry name" value="PBP2_LTTR_substrate"/>
    <property type="match status" value="1"/>
</dbReference>
<dbReference type="InterPro" id="IPR005119">
    <property type="entry name" value="LysR_subst-bd"/>
</dbReference>
<dbReference type="SUPFAM" id="SSF46785">
    <property type="entry name" value="Winged helix' DNA-binding domain"/>
    <property type="match status" value="1"/>
</dbReference>
<organism evidence="6 7">
    <name type="scientific">Candidatus Dorea gallistercoris</name>
    <dbReference type="NCBI Taxonomy" id="2838542"/>
    <lineage>
        <taxon>Bacteria</taxon>
        <taxon>Bacillati</taxon>
        <taxon>Bacillota</taxon>
        <taxon>Clostridia</taxon>
        <taxon>Lachnospirales</taxon>
        <taxon>Lachnospiraceae</taxon>
        <taxon>Dorea</taxon>
    </lineage>
</organism>
<evidence type="ECO:0000259" key="5">
    <source>
        <dbReference type="PROSITE" id="PS50931"/>
    </source>
</evidence>
<dbReference type="InterPro" id="IPR000847">
    <property type="entry name" value="LysR_HTH_N"/>
</dbReference>
<dbReference type="InterPro" id="IPR036390">
    <property type="entry name" value="WH_DNA-bd_sf"/>
</dbReference>
<dbReference type="AlphaFoldDB" id="A0A9D1UDF4"/>
<sequence>MIEIYLLEQLIAFEKYGTLSAASEQLHLSQPALTRSMRKLEELIGVPLFERTKNRITLNENGKVTAQYAQKILEQERDMVERVRLLDRSRRTITLGSCAPVPIADLVPVLSRCYPGMTIASEIQNWDEKLMDGLDKGRYQLIVLHEEPKEEGVYAVPYREEALSLVVPYTHPLAERSEVTLTDIDGQNMLLYTEIGFWYEMCREKLPHAHFLLMNEYDAFGEVAGTGAFPSFASNIMAGRSGNMTGKKLIPIRDPAAETAYYCVCRKEDQERYRKFYRMLEQIDWDQQEVKF</sequence>
<dbReference type="Gene3D" id="1.10.10.10">
    <property type="entry name" value="Winged helix-like DNA-binding domain superfamily/Winged helix DNA-binding domain"/>
    <property type="match status" value="1"/>
</dbReference>
<comment type="caution">
    <text evidence="6">The sequence shown here is derived from an EMBL/GenBank/DDBJ whole genome shotgun (WGS) entry which is preliminary data.</text>
</comment>
<dbReference type="Pfam" id="PF00126">
    <property type="entry name" value="HTH_1"/>
    <property type="match status" value="1"/>
</dbReference>
<accession>A0A9D1UDF4</accession>
<keyword evidence="2" id="KW-0805">Transcription regulation</keyword>
<keyword evidence="3" id="KW-0238">DNA-binding</keyword>
<evidence type="ECO:0000256" key="1">
    <source>
        <dbReference type="ARBA" id="ARBA00009437"/>
    </source>
</evidence>
<dbReference type="PROSITE" id="PS50931">
    <property type="entry name" value="HTH_LYSR"/>
    <property type="match status" value="1"/>
</dbReference>
<evidence type="ECO:0000256" key="2">
    <source>
        <dbReference type="ARBA" id="ARBA00023015"/>
    </source>
</evidence>
<evidence type="ECO:0000256" key="3">
    <source>
        <dbReference type="ARBA" id="ARBA00023125"/>
    </source>
</evidence>
<dbReference type="Gene3D" id="3.40.190.10">
    <property type="entry name" value="Periplasmic binding protein-like II"/>
    <property type="match status" value="2"/>
</dbReference>
<dbReference type="InterPro" id="IPR036388">
    <property type="entry name" value="WH-like_DNA-bd_sf"/>
</dbReference>
<dbReference type="GO" id="GO:0003677">
    <property type="term" value="F:DNA binding"/>
    <property type="evidence" value="ECO:0007669"/>
    <property type="project" value="UniProtKB-KW"/>
</dbReference>
<dbReference type="Proteomes" id="UP000824263">
    <property type="component" value="Unassembled WGS sequence"/>
</dbReference>
<dbReference type="PANTHER" id="PTHR30346:SF28">
    <property type="entry name" value="HTH-TYPE TRANSCRIPTIONAL REGULATOR CYNR"/>
    <property type="match status" value="1"/>
</dbReference>